<dbReference type="GO" id="GO:0000981">
    <property type="term" value="F:DNA-binding transcription factor activity, RNA polymerase II-specific"/>
    <property type="evidence" value="ECO:0007669"/>
    <property type="project" value="InterPro"/>
</dbReference>
<feature type="compositionally biased region" description="Polar residues" evidence="6">
    <location>
        <begin position="85"/>
        <end position="96"/>
    </location>
</feature>
<dbReference type="HOGENOM" id="CLU_044489_0_0_1"/>
<name>W9XJ56_9EURO</name>
<dbReference type="GeneID" id="19163545"/>
<keyword evidence="2" id="KW-0805">Transcription regulation</keyword>
<evidence type="ECO:0000313" key="9">
    <source>
        <dbReference type="Proteomes" id="UP000019484"/>
    </source>
</evidence>
<keyword evidence="4" id="KW-0804">Transcription</keyword>
<keyword evidence="9" id="KW-1185">Reference proteome</keyword>
<evidence type="ECO:0000256" key="6">
    <source>
        <dbReference type="SAM" id="MobiDB-lite"/>
    </source>
</evidence>
<evidence type="ECO:0000256" key="1">
    <source>
        <dbReference type="ARBA" id="ARBA00004123"/>
    </source>
</evidence>
<dbReference type="PROSITE" id="PS50048">
    <property type="entry name" value="ZN2_CY6_FUNGAL_2"/>
    <property type="match status" value="1"/>
</dbReference>
<evidence type="ECO:0000256" key="3">
    <source>
        <dbReference type="ARBA" id="ARBA00023125"/>
    </source>
</evidence>
<dbReference type="STRING" id="1182541.W9XJ56"/>
<evidence type="ECO:0000256" key="2">
    <source>
        <dbReference type="ARBA" id="ARBA00023015"/>
    </source>
</evidence>
<dbReference type="GO" id="GO:0045944">
    <property type="term" value="P:positive regulation of transcription by RNA polymerase II"/>
    <property type="evidence" value="ECO:0007669"/>
    <property type="project" value="TreeGrafter"/>
</dbReference>
<dbReference type="RefSeq" id="XP_007727746.1">
    <property type="nucleotide sequence ID" value="XM_007729556.1"/>
</dbReference>
<dbReference type="OrthoDB" id="2015447at2759"/>
<dbReference type="InterPro" id="IPR001138">
    <property type="entry name" value="Zn2Cys6_DnaBD"/>
</dbReference>
<dbReference type="GO" id="GO:0005634">
    <property type="term" value="C:nucleus"/>
    <property type="evidence" value="ECO:0007669"/>
    <property type="project" value="UniProtKB-SubCell"/>
</dbReference>
<keyword evidence="5" id="KW-0539">Nucleus</keyword>
<dbReference type="GO" id="GO:0008270">
    <property type="term" value="F:zinc ion binding"/>
    <property type="evidence" value="ECO:0007669"/>
    <property type="project" value="InterPro"/>
</dbReference>
<dbReference type="GO" id="GO:0000976">
    <property type="term" value="F:transcription cis-regulatory region binding"/>
    <property type="evidence" value="ECO:0007669"/>
    <property type="project" value="TreeGrafter"/>
</dbReference>
<dbReference type="InterPro" id="IPR036864">
    <property type="entry name" value="Zn2-C6_fun-type_DNA-bd_sf"/>
</dbReference>
<proteinExistence type="predicted"/>
<feature type="region of interest" description="Disordered" evidence="6">
    <location>
        <begin position="62"/>
        <end position="111"/>
    </location>
</feature>
<comment type="caution">
    <text evidence="8">The sequence shown here is derived from an EMBL/GenBank/DDBJ whole genome shotgun (WGS) entry which is preliminary data.</text>
</comment>
<accession>W9XJ56</accession>
<evidence type="ECO:0000256" key="4">
    <source>
        <dbReference type="ARBA" id="ARBA00023163"/>
    </source>
</evidence>
<dbReference type="Pfam" id="PF00172">
    <property type="entry name" value="Zn_clus"/>
    <property type="match status" value="1"/>
</dbReference>
<organism evidence="8 9">
    <name type="scientific">Capronia coronata CBS 617.96</name>
    <dbReference type="NCBI Taxonomy" id="1182541"/>
    <lineage>
        <taxon>Eukaryota</taxon>
        <taxon>Fungi</taxon>
        <taxon>Dikarya</taxon>
        <taxon>Ascomycota</taxon>
        <taxon>Pezizomycotina</taxon>
        <taxon>Eurotiomycetes</taxon>
        <taxon>Chaetothyriomycetidae</taxon>
        <taxon>Chaetothyriales</taxon>
        <taxon>Herpotrichiellaceae</taxon>
        <taxon>Capronia</taxon>
    </lineage>
</organism>
<dbReference type="EMBL" id="AMWN01000008">
    <property type="protein sequence ID" value="EXJ80552.1"/>
    <property type="molecule type" value="Genomic_DNA"/>
</dbReference>
<dbReference type="AlphaFoldDB" id="W9XJ56"/>
<comment type="subcellular location">
    <subcellularLocation>
        <location evidence="1">Nucleus</location>
    </subcellularLocation>
</comment>
<evidence type="ECO:0000259" key="7">
    <source>
        <dbReference type="PROSITE" id="PS50048"/>
    </source>
</evidence>
<evidence type="ECO:0000313" key="8">
    <source>
        <dbReference type="EMBL" id="EXJ80552.1"/>
    </source>
</evidence>
<dbReference type="SUPFAM" id="SSF57701">
    <property type="entry name" value="Zn2/Cys6 DNA-binding domain"/>
    <property type="match status" value="1"/>
</dbReference>
<keyword evidence="3" id="KW-0238">DNA-binding</keyword>
<dbReference type="Pfam" id="PF11951">
    <property type="entry name" value="Fungal_trans_2"/>
    <property type="match status" value="1"/>
</dbReference>
<dbReference type="PANTHER" id="PTHR37534:SF51">
    <property type="entry name" value="ACRIFLAVINE SENSITIVITY CONTROL PROTEIN ACR-2"/>
    <property type="match status" value="1"/>
</dbReference>
<protein>
    <recommendedName>
        <fullName evidence="7">Zn(2)-C6 fungal-type domain-containing protein</fullName>
    </recommendedName>
</protein>
<dbReference type="eggNOG" id="ENOG502SMD3">
    <property type="taxonomic scope" value="Eukaryota"/>
</dbReference>
<sequence>MLQLPPATRPAIHPTACRNCRRRGRRCDKTLPTCLSCKNRLVACEGYVTRWTGVAARGKLAGKSKPVLDDEEEGRTSPEQPRCSRATTSTTSVSPRQRQRHQKQLAASQRLGSLKTIGQPDSLRADGLDVFIDYFVHELSYIPYLGSNPGEGPYLRYVRPLTNTVLPLRYVVAASASLHLASRLCDEPLRNRSRELQLKASVLLRQRLTSKTFSMDHGTVLTMLMMAQLDMCTGDLAEFDIHVPAAKAFVRAYGTVMPDRSYCEQRLAWWDIMRATTSTRLLTFTSTDLKKTISRYQSPHGGREWGCDAFACPVDLAEYIADVTMLYKLQPADRPFAADVMQRAALLASSVRAWTPTQSYSEPMSHVVGAWHASILLYIIRLFRLHEHENEHDEAHMFDDTAALRDSVFVHARSVPTPSAWSIAIHWPLLQAGLWLEQPDVDAEQRDWLRTHFTRMMRHVGCRQFTTVTQLLESVWASNEYHNSITAASLAGPLVIA</sequence>
<feature type="domain" description="Zn(2)-C6 fungal-type" evidence="7">
    <location>
        <begin position="16"/>
        <end position="44"/>
    </location>
</feature>
<gene>
    <name evidence="8" type="ORF">A1O1_08698</name>
</gene>
<dbReference type="Gene3D" id="4.10.240.10">
    <property type="entry name" value="Zn(2)-C6 fungal-type DNA-binding domain"/>
    <property type="match status" value="1"/>
</dbReference>
<reference evidence="8 9" key="1">
    <citation type="submission" date="2013-03" db="EMBL/GenBank/DDBJ databases">
        <title>The Genome Sequence of Capronia coronata CBS 617.96.</title>
        <authorList>
            <consortium name="The Broad Institute Genomics Platform"/>
            <person name="Cuomo C."/>
            <person name="de Hoog S."/>
            <person name="Gorbushina A."/>
            <person name="Walker B."/>
            <person name="Young S.K."/>
            <person name="Zeng Q."/>
            <person name="Gargeya S."/>
            <person name="Fitzgerald M."/>
            <person name="Haas B."/>
            <person name="Abouelleil A."/>
            <person name="Allen A.W."/>
            <person name="Alvarado L."/>
            <person name="Arachchi H.M."/>
            <person name="Berlin A.M."/>
            <person name="Chapman S.B."/>
            <person name="Gainer-Dewar J."/>
            <person name="Goldberg J."/>
            <person name="Griggs A."/>
            <person name="Gujja S."/>
            <person name="Hansen M."/>
            <person name="Howarth C."/>
            <person name="Imamovic A."/>
            <person name="Ireland A."/>
            <person name="Larimer J."/>
            <person name="McCowan C."/>
            <person name="Murphy C."/>
            <person name="Pearson M."/>
            <person name="Poon T.W."/>
            <person name="Priest M."/>
            <person name="Roberts A."/>
            <person name="Saif S."/>
            <person name="Shea T."/>
            <person name="Sisk P."/>
            <person name="Sykes S."/>
            <person name="Wortman J."/>
            <person name="Nusbaum C."/>
            <person name="Birren B."/>
        </authorList>
    </citation>
    <scope>NUCLEOTIDE SEQUENCE [LARGE SCALE GENOMIC DNA]</scope>
    <source>
        <strain evidence="8 9">CBS 617.96</strain>
    </source>
</reference>
<dbReference type="Proteomes" id="UP000019484">
    <property type="component" value="Unassembled WGS sequence"/>
</dbReference>
<dbReference type="PANTHER" id="PTHR37534">
    <property type="entry name" value="TRANSCRIPTIONAL ACTIVATOR PROTEIN UGA3"/>
    <property type="match status" value="1"/>
</dbReference>
<dbReference type="InterPro" id="IPR021858">
    <property type="entry name" value="Fun_TF"/>
</dbReference>
<evidence type="ECO:0000256" key="5">
    <source>
        <dbReference type="ARBA" id="ARBA00023242"/>
    </source>
</evidence>